<dbReference type="Pfam" id="PF15579">
    <property type="entry name" value="Imm52"/>
    <property type="match status" value="1"/>
</dbReference>
<dbReference type="AlphaFoldDB" id="A0A1L9BAE4"/>
<evidence type="ECO:0000259" key="1">
    <source>
        <dbReference type="Pfam" id="PF15579"/>
    </source>
</evidence>
<proteinExistence type="predicted"/>
<evidence type="ECO:0000313" key="3">
    <source>
        <dbReference type="Proteomes" id="UP000182229"/>
    </source>
</evidence>
<gene>
    <name evidence="2" type="ORF">BON30_17030</name>
</gene>
<dbReference type="EMBL" id="MPIN01000004">
    <property type="protein sequence ID" value="OJH39232.1"/>
    <property type="molecule type" value="Genomic_DNA"/>
</dbReference>
<protein>
    <recommendedName>
        <fullName evidence="1">Immunity protein 52 domain-containing protein</fullName>
    </recommendedName>
</protein>
<name>A0A1L9BAE4_9BACT</name>
<reference evidence="3" key="1">
    <citation type="submission" date="2016-11" db="EMBL/GenBank/DDBJ databases">
        <authorList>
            <person name="Shukria A."/>
            <person name="Stevens D.C."/>
        </authorList>
    </citation>
    <scope>NUCLEOTIDE SEQUENCE [LARGE SCALE GENOMIC DNA]</scope>
    <source>
        <strain evidence="3">Cbfe23</strain>
    </source>
</reference>
<organism evidence="2 3">
    <name type="scientific">Cystobacter ferrugineus</name>
    <dbReference type="NCBI Taxonomy" id="83449"/>
    <lineage>
        <taxon>Bacteria</taxon>
        <taxon>Pseudomonadati</taxon>
        <taxon>Myxococcota</taxon>
        <taxon>Myxococcia</taxon>
        <taxon>Myxococcales</taxon>
        <taxon>Cystobacterineae</taxon>
        <taxon>Archangiaceae</taxon>
        <taxon>Cystobacter</taxon>
    </lineage>
</organism>
<accession>A0A1L9BAE4</accession>
<comment type="caution">
    <text evidence="2">The sequence shown here is derived from an EMBL/GenBank/DDBJ whole genome shotgun (WGS) entry which is preliminary data.</text>
</comment>
<feature type="domain" description="Immunity protein 52" evidence="1">
    <location>
        <begin position="3"/>
        <end position="233"/>
    </location>
</feature>
<dbReference type="InterPro" id="IPR028969">
    <property type="entry name" value="Imm52"/>
</dbReference>
<keyword evidence="3" id="KW-1185">Reference proteome</keyword>
<dbReference type="STRING" id="83449.BON30_17030"/>
<dbReference type="Proteomes" id="UP000182229">
    <property type="component" value="Unassembled WGS sequence"/>
</dbReference>
<reference evidence="2 3" key="2">
    <citation type="submission" date="2016-12" db="EMBL/GenBank/DDBJ databases">
        <title>Draft Genome Sequence of Cystobacter ferrugineus Strain Cbfe23.</title>
        <authorList>
            <person name="Akbar S."/>
            <person name="Dowd S.E."/>
            <person name="Stevens D.C."/>
        </authorList>
    </citation>
    <scope>NUCLEOTIDE SEQUENCE [LARGE SCALE GENOMIC DNA]</scope>
    <source>
        <strain evidence="2 3">Cbfe23</strain>
    </source>
</reference>
<dbReference type="RefSeq" id="WP_071899403.1">
    <property type="nucleotide sequence ID" value="NZ_MPIN01000004.1"/>
</dbReference>
<evidence type="ECO:0000313" key="2">
    <source>
        <dbReference type="EMBL" id="OJH39232.1"/>
    </source>
</evidence>
<sequence>MERFQAGAHWGGRKESAAECAARAEEFFRLLAGCDPAYSRWFEYAYSRKNALRLPFTPTAETFLRFFERKKYRLGRDAFYFDAWTGQEQTGRGGLLNLTCGSGTPFYANGCLLHLPREGAAAQRVLTVPVLKQVVRAMVLAWEPDRCAVVSEEDPSARRVVEADGACIGWLMYFSRAHGRVPSLPRSVRVEPVEELGTLIILTPEPFSPGNPAHAELAGRVRERLERAGLLPARAG</sequence>